<feature type="compositionally biased region" description="Polar residues" evidence="1">
    <location>
        <begin position="503"/>
        <end position="522"/>
    </location>
</feature>
<evidence type="ECO:0000313" key="4">
    <source>
        <dbReference type="Proteomes" id="UP000800097"/>
    </source>
</evidence>
<proteinExistence type="predicted"/>
<feature type="region of interest" description="Disordered" evidence="1">
    <location>
        <begin position="629"/>
        <end position="648"/>
    </location>
</feature>
<protein>
    <submittedName>
        <fullName evidence="3">PIN domain-like protein</fullName>
    </submittedName>
</protein>
<reference evidence="3" key="1">
    <citation type="journal article" date="2020" name="Stud. Mycol.">
        <title>101 Dothideomycetes genomes: a test case for predicting lifestyles and emergence of pathogens.</title>
        <authorList>
            <person name="Haridas S."/>
            <person name="Albert R."/>
            <person name="Binder M."/>
            <person name="Bloem J."/>
            <person name="Labutti K."/>
            <person name="Salamov A."/>
            <person name="Andreopoulos B."/>
            <person name="Baker S."/>
            <person name="Barry K."/>
            <person name="Bills G."/>
            <person name="Bluhm B."/>
            <person name="Cannon C."/>
            <person name="Castanera R."/>
            <person name="Culley D."/>
            <person name="Daum C."/>
            <person name="Ezra D."/>
            <person name="Gonzalez J."/>
            <person name="Henrissat B."/>
            <person name="Kuo A."/>
            <person name="Liang C."/>
            <person name="Lipzen A."/>
            <person name="Lutzoni F."/>
            <person name="Magnuson J."/>
            <person name="Mondo S."/>
            <person name="Nolan M."/>
            <person name="Ohm R."/>
            <person name="Pangilinan J."/>
            <person name="Park H.-J."/>
            <person name="Ramirez L."/>
            <person name="Alfaro M."/>
            <person name="Sun H."/>
            <person name="Tritt A."/>
            <person name="Yoshinaga Y."/>
            <person name="Zwiers L.-H."/>
            <person name="Turgeon B."/>
            <person name="Goodwin S."/>
            <person name="Spatafora J."/>
            <person name="Crous P."/>
            <person name="Grigoriev I."/>
        </authorList>
    </citation>
    <scope>NUCLEOTIDE SEQUENCE</scope>
    <source>
        <strain evidence="3">CBS 379.55</strain>
    </source>
</reference>
<keyword evidence="4" id="KW-1185">Reference proteome</keyword>
<dbReference type="PANTHER" id="PTHR11081">
    <property type="entry name" value="FLAP ENDONUCLEASE FAMILY MEMBER"/>
    <property type="match status" value="1"/>
</dbReference>
<dbReference type="InterPro" id="IPR029060">
    <property type="entry name" value="PIN-like_dom_sf"/>
</dbReference>
<dbReference type="Proteomes" id="UP000800097">
    <property type="component" value="Unassembled WGS sequence"/>
</dbReference>
<dbReference type="InterPro" id="IPR006086">
    <property type="entry name" value="XPG-I_dom"/>
</dbReference>
<dbReference type="GeneID" id="54549476"/>
<dbReference type="CDD" id="cd09870">
    <property type="entry name" value="PIN_YEN1"/>
    <property type="match status" value="1"/>
</dbReference>
<dbReference type="EMBL" id="ML986488">
    <property type="protein sequence ID" value="KAF2278258.1"/>
    <property type="molecule type" value="Genomic_DNA"/>
</dbReference>
<dbReference type="InterPro" id="IPR036279">
    <property type="entry name" value="5-3_exonuclease_C_sf"/>
</dbReference>
<evidence type="ECO:0000313" key="3">
    <source>
        <dbReference type="EMBL" id="KAF2278258.1"/>
    </source>
</evidence>
<dbReference type="AlphaFoldDB" id="A0A6A6JQT0"/>
<dbReference type="SUPFAM" id="SSF88723">
    <property type="entry name" value="PIN domain-like"/>
    <property type="match status" value="1"/>
</dbReference>
<dbReference type="InterPro" id="IPR006084">
    <property type="entry name" value="XPG/Rad2"/>
</dbReference>
<name>A0A6A6JQT0_WESOR</name>
<feature type="region of interest" description="Disordered" evidence="1">
    <location>
        <begin position="495"/>
        <end position="534"/>
    </location>
</feature>
<accession>A0A6A6JQT0</accession>
<dbReference type="RefSeq" id="XP_033655797.1">
    <property type="nucleotide sequence ID" value="XM_033796301.1"/>
</dbReference>
<organism evidence="3 4">
    <name type="scientific">Westerdykella ornata</name>
    <dbReference type="NCBI Taxonomy" id="318751"/>
    <lineage>
        <taxon>Eukaryota</taxon>
        <taxon>Fungi</taxon>
        <taxon>Dikarya</taxon>
        <taxon>Ascomycota</taxon>
        <taxon>Pezizomycotina</taxon>
        <taxon>Dothideomycetes</taxon>
        <taxon>Pleosporomycetidae</taxon>
        <taxon>Pleosporales</taxon>
        <taxon>Sporormiaceae</taxon>
        <taxon>Westerdykella</taxon>
    </lineage>
</organism>
<dbReference type="GO" id="GO:0006281">
    <property type="term" value="P:DNA repair"/>
    <property type="evidence" value="ECO:0007669"/>
    <property type="project" value="UniProtKB-ARBA"/>
</dbReference>
<dbReference type="SMART" id="SM00484">
    <property type="entry name" value="XPGI"/>
    <property type="match status" value="1"/>
</dbReference>
<dbReference type="Pfam" id="PF00867">
    <property type="entry name" value="XPG_I"/>
    <property type="match status" value="1"/>
</dbReference>
<evidence type="ECO:0000256" key="1">
    <source>
        <dbReference type="SAM" id="MobiDB-lite"/>
    </source>
</evidence>
<dbReference type="PRINTS" id="PR00853">
    <property type="entry name" value="XPGRADSUPER"/>
</dbReference>
<sequence>MGIKDFWEVVREQDHIIPLAQLAEEHFRTHGRRLRIAVDEADWRFNNLTQAQVYTIREKSNEPVFRGIEKTMFHRICRWLTMNVQLLFVFDGPSRPWKRGKQGGNRVDYEKLKDLKEVLRHLRVPYHEAPGEAEAECARLQQLGVVDAVFSQDSDTMMFGSSLLIRDDRVAKGSASTDRSKENTKKSGKTVRIIRAEDIQCVHKFDREGLVLFAMLCGGNYDTKGLPGCGKATAIRAVKAGLGRGLCRCRTQQECRLWSLELGTFLRREIPSDFPKIKTLEKYLRPNISSDERLRNLRCLEKGWDQPINELELLKITGMNFNIWGKSYMNKVEPILLTRSLVLAAAESSAVQGNPHAIRLVKQRAKKDVTQTPLLERKLTFSPFALTSLRRSDFEGERLGYWDGAKDIPFDPEHRVECEIPYYLLEQGLSADVLNPPTPSPKKTTGKRKRQVDVREDGRGCLSPSKASLHVRPYSATPTSGTTCQLLTHGNGRGRDAALCTPSKPSRSTNLRIPPLTTNSVPRPSYYPTTSLSTSSSSVLQATDDSDCDIFEELDFLLGLPSTSRASRQTGSRQWAPSATVDPTNSDGFRELVSATKRRRIDDGSVLNVTPGGVANAGTHATQRNTLVDSSPASCSRKTQDSRGCETGSYTKSPVTRHCTKKWYAFQASDSRWQAVQRCSFC</sequence>
<dbReference type="SUPFAM" id="SSF47807">
    <property type="entry name" value="5' to 3' exonuclease, C-terminal subdomain"/>
    <property type="match status" value="1"/>
</dbReference>
<dbReference type="Gene3D" id="3.40.50.1010">
    <property type="entry name" value="5'-nuclease"/>
    <property type="match status" value="2"/>
</dbReference>
<feature type="region of interest" description="Disordered" evidence="1">
    <location>
        <begin position="564"/>
        <end position="587"/>
    </location>
</feature>
<feature type="compositionally biased region" description="Low complexity" evidence="1">
    <location>
        <begin position="524"/>
        <end position="534"/>
    </location>
</feature>
<dbReference type="OrthoDB" id="2959108at2759"/>
<gene>
    <name evidence="3" type="ORF">EI97DRAFT_394477</name>
</gene>
<dbReference type="GO" id="GO:0017108">
    <property type="term" value="F:5'-flap endonuclease activity"/>
    <property type="evidence" value="ECO:0007669"/>
    <property type="project" value="TreeGrafter"/>
</dbReference>
<feature type="region of interest" description="Disordered" evidence="1">
    <location>
        <begin position="431"/>
        <end position="466"/>
    </location>
</feature>
<evidence type="ECO:0000259" key="2">
    <source>
        <dbReference type="SMART" id="SM00484"/>
    </source>
</evidence>
<dbReference type="PANTHER" id="PTHR11081:SF62">
    <property type="entry name" value="XPG-I DOMAIN-CONTAINING PROTEIN"/>
    <property type="match status" value="1"/>
</dbReference>
<dbReference type="Gene3D" id="1.10.150.20">
    <property type="entry name" value="5' to 3' exonuclease, C-terminal subdomain"/>
    <property type="match status" value="1"/>
</dbReference>
<feature type="domain" description="XPG-I" evidence="2">
    <location>
        <begin position="120"/>
        <end position="189"/>
    </location>
</feature>